<dbReference type="KEGG" id="mbn:Mboo_0917"/>
<dbReference type="EMBL" id="CP000780">
    <property type="protein sequence ID" value="ABS55435.1"/>
    <property type="molecule type" value="Genomic_DNA"/>
</dbReference>
<reference evidence="2" key="1">
    <citation type="journal article" date="2015" name="Microbiology">
        <title>Genome of Methanoregula boonei 6A8 reveals adaptations to oligotrophic peatland environments.</title>
        <authorList>
            <person name="Braeuer S."/>
            <person name="Cadillo-Quiroz H."/>
            <person name="Kyrpides N."/>
            <person name="Woyke T."/>
            <person name="Goodwin L."/>
            <person name="Detter C."/>
            <person name="Podell S."/>
            <person name="Yavitt J.B."/>
            <person name="Zinder S.H."/>
        </authorList>
    </citation>
    <scope>NUCLEOTIDE SEQUENCE [LARGE SCALE GENOMIC DNA]</scope>
    <source>
        <strain evidence="2">DSM 21154 / JCM 14090 / 6A8</strain>
    </source>
</reference>
<evidence type="ECO:0000313" key="1">
    <source>
        <dbReference type="EMBL" id="ABS55435.1"/>
    </source>
</evidence>
<gene>
    <name evidence="1" type="ordered locus">Mboo_0917</name>
</gene>
<protein>
    <submittedName>
        <fullName evidence="1">Transcriptional regulator, TrmB</fullName>
    </submittedName>
</protein>
<dbReference type="Proteomes" id="UP000002408">
    <property type="component" value="Chromosome"/>
</dbReference>
<dbReference type="eggNOG" id="arCOG04377">
    <property type="taxonomic scope" value="Archaea"/>
</dbReference>
<dbReference type="Gene3D" id="1.10.10.10">
    <property type="entry name" value="Winged helix-like DNA-binding domain superfamily/Winged helix DNA-binding domain"/>
    <property type="match status" value="1"/>
</dbReference>
<dbReference type="HOGENOM" id="CLU_163103_0_0_2"/>
<dbReference type="InterPro" id="IPR017185">
    <property type="entry name" value="UCP037373_trxn_reg"/>
</dbReference>
<dbReference type="AlphaFoldDB" id="A7I6S4"/>
<dbReference type="PIRSF" id="PIRSF037373">
    <property type="entry name" value="UCP037373_trxn_reg"/>
    <property type="match status" value="1"/>
</dbReference>
<proteinExistence type="predicted"/>
<name>A7I6S4_METB6</name>
<dbReference type="OrthoDB" id="55633at2157"/>
<accession>A7I6S4</accession>
<dbReference type="RefSeq" id="WP_012106460.1">
    <property type="nucleotide sequence ID" value="NC_009712.1"/>
</dbReference>
<organism evidence="1 2">
    <name type="scientific">Methanoregula boonei (strain DSM 21154 / JCM 14090 / 6A8)</name>
    <dbReference type="NCBI Taxonomy" id="456442"/>
    <lineage>
        <taxon>Archaea</taxon>
        <taxon>Methanobacteriati</taxon>
        <taxon>Methanobacteriota</taxon>
        <taxon>Stenosarchaea group</taxon>
        <taxon>Methanomicrobia</taxon>
        <taxon>Methanomicrobiales</taxon>
        <taxon>Methanoregulaceae</taxon>
        <taxon>Methanoregula</taxon>
    </lineage>
</organism>
<dbReference type="GeneID" id="5410082"/>
<evidence type="ECO:0000313" key="2">
    <source>
        <dbReference type="Proteomes" id="UP000002408"/>
    </source>
</evidence>
<dbReference type="SUPFAM" id="SSF46785">
    <property type="entry name" value="Winged helix' DNA-binding domain"/>
    <property type="match status" value="1"/>
</dbReference>
<dbReference type="InterPro" id="IPR036390">
    <property type="entry name" value="WH_DNA-bd_sf"/>
</dbReference>
<sequence length="124" mass="14381">MRTENVMYFTEKEEEFANLLIEIGTKKNVAKVLVFLANIPEATSRAIERGTDLRQPEVSIAMRYLMDQGWITSRESKAESKGRPVKIYELAKPIVDIMDSIEKEKKKEATNQLAMIQKLRDYIR</sequence>
<keyword evidence="2" id="KW-1185">Reference proteome</keyword>
<dbReference type="InterPro" id="IPR036388">
    <property type="entry name" value="WH-like_DNA-bd_sf"/>
</dbReference>